<keyword evidence="7" id="KW-0333">Golgi apparatus</keyword>
<dbReference type="SUPFAM" id="SSF103481">
    <property type="entry name" value="Multidrug resistance efflux transporter EmrE"/>
    <property type="match status" value="1"/>
</dbReference>
<feature type="transmembrane region" description="Helical" evidence="9">
    <location>
        <begin position="281"/>
        <end position="306"/>
    </location>
</feature>
<dbReference type="AlphaFoldDB" id="A0A3M6V3W6"/>
<dbReference type="OrthoDB" id="408493at2759"/>
<comment type="subcellular location">
    <subcellularLocation>
        <location evidence="1">Golgi apparatus membrane</location>
        <topology evidence="1">Multi-pass membrane protein</topology>
    </subcellularLocation>
</comment>
<comment type="similarity">
    <text evidence="2">Belongs to the nucleotide-sugar transporter family. SLC35A subfamily.</text>
</comment>
<gene>
    <name evidence="10" type="ORF">pdam_00001478</name>
</gene>
<feature type="transmembrane region" description="Helical" evidence="9">
    <location>
        <begin position="313"/>
        <end position="333"/>
    </location>
</feature>
<evidence type="ECO:0000313" key="10">
    <source>
        <dbReference type="EMBL" id="RMX60560.1"/>
    </source>
</evidence>
<keyword evidence="3" id="KW-0813">Transport</keyword>
<feature type="transmembrane region" description="Helical" evidence="9">
    <location>
        <begin position="249"/>
        <end position="269"/>
    </location>
</feature>
<evidence type="ECO:0000256" key="4">
    <source>
        <dbReference type="ARBA" id="ARBA00022597"/>
    </source>
</evidence>
<keyword evidence="6 9" id="KW-1133">Transmembrane helix</keyword>
<keyword evidence="8 9" id="KW-0472">Membrane</keyword>
<dbReference type="InterPro" id="IPR007271">
    <property type="entry name" value="Nuc_sug_transpt"/>
</dbReference>
<feature type="transmembrane region" description="Helical" evidence="9">
    <location>
        <begin position="171"/>
        <end position="189"/>
    </location>
</feature>
<keyword evidence="5 9" id="KW-0812">Transmembrane</keyword>
<dbReference type="FunFam" id="1.10.3730.20:FF:000037">
    <property type="entry name" value="Nucleotide Sugar TransPorter family"/>
    <property type="match status" value="1"/>
</dbReference>
<keyword evidence="11" id="KW-1185">Reference proteome</keyword>
<evidence type="ECO:0000256" key="1">
    <source>
        <dbReference type="ARBA" id="ARBA00004653"/>
    </source>
</evidence>
<evidence type="ECO:0000256" key="6">
    <source>
        <dbReference type="ARBA" id="ARBA00022989"/>
    </source>
</evidence>
<keyword evidence="4" id="KW-0762">Sugar transport</keyword>
<evidence type="ECO:0000256" key="3">
    <source>
        <dbReference type="ARBA" id="ARBA00022448"/>
    </source>
</evidence>
<dbReference type="GO" id="GO:0000139">
    <property type="term" value="C:Golgi membrane"/>
    <property type="evidence" value="ECO:0007669"/>
    <property type="project" value="UniProtKB-SubCell"/>
</dbReference>
<name>A0A3M6V3W6_POCDA</name>
<sequence length="375" mass="41043">MVATKQVTEVLKFTSKANGWFDVTLIIISVHHTGSGWCNLKYISLLTLTIQNASLILTIRYSRTLPGDMYIATTAVVFAEVLKVLACLLIILAQKRSFPDFFDLLYSSIIGQPWDTLKLSVPALIYTIQNNLQYTAISNLDAATFQVTYQLKILTTALFSVFMLNKTLVKLQWLSLVMLFVGVSIVQLQPTGGTSSSDKDNQSVETAQQLKESQSPLLGLVAVILSTLCSGFAGVYFEKILKGSQASIWIRNIQLGIYGTVIGLIGMRVKDGDKIDEKGFMFGYSILVWIVIFMQAFGGLLVAVVVKYADNILKGFATSLAIIVSCVVSVYLFDFHVSGQFLFGAALVISAVLLYGRPQNQAKPGSEKLTAVAKV</sequence>
<comment type="caution">
    <text evidence="10">The sequence shown here is derived from an EMBL/GenBank/DDBJ whole genome shotgun (WGS) entry which is preliminary data.</text>
</comment>
<dbReference type="InterPro" id="IPR037185">
    <property type="entry name" value="EmrE-like"/>
</dbReference>
<dbReference type="Proteomes" id="UP000275408">
    <property type="component" value="Unassembled WGS sequence"/>
</dbReference>
<feature type="transmembrane region" description="Helical" evidence="9">
    <location>
        <begin position="147"/>
        <end position="164"/>
    </location>
</feature>
<dbReference type="PIRSF" id="PIRSF005799">
    <property type="entry name" value="UDP-gal_transpt"/>
    <property type="match status" value="1"/>
</dbReference>
<feature type="transmembrane region" description="Helical" evidence="9">
    <location>
        <begin position="71"/>
        <end position="93"/>
    </location>
</feature>
<dbReference type="EMBL" id="RCHS01000141">
    <property type="protein sequence ID" value="RMX60560.1"/>
    <property type="molecule type" value="Genomic_DNA"/>
</dbReference>
<reference evidence="10 11" key="1">
    <citation type="journal article" date="2018" name="Sci. Rep.">
        <title>Comparative analysis of the Pocillopora damicornis genome highlights role of immune system in coral evolution.</title>
        <authorList>
            <person name="Cunning R."/>
            <person name="Bay R.A."/>
            <person name="Gillette P."/>
            <person name="Baker A.C."/>
            <person name="Traylor-Knowles N."/>
        </authorList>
    </citation>
    <scope>NUCLEOTIDE SEQUENCE [LARGE SCALE GENOMIC DNA]</scope>
    <source>
        <strain evidence="10">RSMAS</strain>
        <tissue evidence="10">Whole animal</tissue>
    </source>
</reference>
<evidence type="ECO:0000256" key="2">
    <source>
        <dbReference type="ARBA" id="ARBA00009976"/>
    </source>
</evidence>
<dbReference type="PANTHER" id="PTHR10231">
    <property type="entry name" value="NUCLEOTIDE-SUGAR TRANSMEMBRANE TRANSPORTER"/>
    <property type="match status" value="1"/>
</dbReference>
<evidence type="ECO:0000256" key="7">
    <source>
        <dbReference type="ARBA" id="ARBA00023034"/>
    </source>
</evidence>
<dbReference type="NCBIfam" id="TIGR00803">
    <property type="entry name" value="nst"/>
    <property type="match status" value="1"/>
</dbReference>
<proteinExistence type="inferred from homology"/>
<evidence type="ECO:0000256" key="5">
    <source>
        <dbReference type="ARBA" id="ARBA00022692"/>
    </source>
</evidence>
<evidence type="ECO:0000256" key="9">
    <source>
        <dbReference type="SAM" id="Phobius"/>
    </source>
</evidence>
<evidence type="ECO:0000256" key="8">
    <source>
        <dbReference type="ARBA" id="ARBA00023136"/>
    </source>
</evidence>
<accession>A0A3M6V3W6</accession>
<feature type="transmembrane region" description="Helical" evidence="9">
    <location>
        <begin position="217"/>
        <end position="237"/>
    </location>
</feature>
<feature type="transmembrane region" description="Helical" evidence="9">
    <location>
        <begin position="339"/>
        <end position="356"/>
    </location>
</feature>
<organism evidence="10 11">
    <name type="scientific">Pocillopora damicornis</name>
    <name type="common">Cauliflower coral</name>
    <name type="synonym">Millepora damicornis</name>
    <dbReference type="NCBI Taxonomy" id="46731"/>
    <lineage>
        <taxon>Eukaryota</taxon>
        <taxon>Metazoa</taxon>
        <taxon>Cnidaria</taxon>
        <taxon>Anthozoa</taxon>
        <taxon>Hexacorallia</taxon>
        <taxon>Scleractinia</taxon>
        <taxon>Astrocoeniina</taxon>
        <taxon>Pocilloporidae</taxon>
        <taxon>Pocillopora</taxon>
    </lineage>
</organism>
<protein>
    <submittedName>
        <fullName evidence="10">Uncharacterized protein</fullName>
    </submittedName>
</protein>
<dbReference type="GO" id="GO:0015165">
    <property type="term" value="F:pyrimidine nucleotide-sugar transmembrane transporter activity"/>
    <property type="evidence" value="ECO:0007669"/>
    <property type="project" value="InterPro"/>
</dbReference>
<dbReference type="Pfam" id="PF04142">
    <property type="entry name" value="Nuc_sug_transp"/>
    <property type="match status" value="1"/>
</dbReference>
<evidence type="ECO:0000313" key="11">
    <source>
        <dbReference type="Proteomes" id="UP000275408"/>
    </source>
</evidence>